<gene>
    <name evidence="2" type="ORF">HLI28_06975</name>
</gene>
<evidence type="ECO:0000313" key="2">
    <source>
        <dbReference type="EMBL" id="NNU27283.1"/>
    </source>
</evidence>
<proteinExistence type="predicted"/>
<dbReference type="AlphaFoldDB" id="A0A849KFD8"/>
<organism evidence="2 3">
    <name type="scientific">Isoptericola sediminis</name>
    <dbReference type="NCBI Taxonomy" id="2733572"/>
    <lineage>
        <taxon>Bacteria</taxon>
        <taxon>Bacillati</taxon>
        <taxon>Actinomycetota</taxon>
        <taxon>Actinomycetes</taxon>
        <taxon>Micrococcales</taxon>
        <taxon>Promicromonosporaceae</taxon>
        <taxon>Isoptericola</taxon>
    </lineage>
</organism>
<keyword evidence="3" id="KW-1185">Reference proteome</keyword>
<accession>A0A849KFD8</accession>
<dbReference type="EMBL" id="JABFAJ010000011">
    <property type="protein sequence ID" value="NNU27283.1"/>
    <property type="molecule type" value="Genomic_DNA"/>
</dbReference>
<keyword evidence="1" id="KW-0812">Transmembrane</keyword>
<keyword evidence="1" id="KW-1133">Transmembrane helix</keyword>
<dbReference type="RefSeq" id="WP_171246775.1">
    <property type="nucleotide sequence ID" value="NZ_JABFAJ010000011.1"/>
</dbReference>
<sequence length="400" mass="42762">MNAQDPLLAELREVVDHLEVPPGLDADRMARRAVRRVRARRVALAGGTGALALVLAVGGVQALPELVDRPLTGAVLPGGPGPSETVPRAADGAADRVRVWLGPVVVSLPADWETVDKTIGRAGYHVVRGRTGEISQLSVEVDVIDREESRFGWQNLSNTLGEDVTFPDIPGAGLTVMRVAVTPERALRAVLTLRTATGERYEVTIGDVPITDDGHDILQDVVDHLRVEREAQPGGGQAPQDLPAELPAGFREIEVGRLRLGVPEAWRTVEPWVDDPGAVMVVSREDGVDGPWGVPAVIAVRPTPSSAAWMVSGRADFRLDGARRVIVTHMSESYRGDPVDGKGSAVDMAGVRIDVELDDGALYTVHLELPLAPTGDYYGGLPRGHHDLIPKILGSLRVAD</sequence>
<evidence type="ECO:0000256" key="1">
    <source>
        <dbReference type="SAM" id="Phobius"/>
    </source>
</evidence>
<comment type="caution">
    <text evidence="2">The sequence shown here is derived from an EMBL/GenBank/DDBJ whole genome shotgun (WGS) entry which is preliminary data.</text>
</comment>
<dbReference type="Proteomes" id="UP000557204">
    <property type="component" value="Unassembled WGS sequence"/>
</dbReference>
<protein>
    <submittedName>
        <fullName evidence="2">Uncharacterized protein</fullName>
    </submittedName>
</protein>
<feature type="transmembrane region" description="Helical" evidence="1">
    <location>
        <begin position="42"/>
        <end position="63"/>
    </location>
</feature>
<name>A0A849KFD8_9MICO</name>
<reference evidence="2 3" key="1">
    <citation type="submission" date="2020-05" db="EMBL/GenBank/DDBJ databases">
        <title>Genome sequence of Isoptericola sp. JC619 isolated from Chilika lagoon, India.</title>
        <authorList>
            <person name="Kumar D."/>
            <person name="Appam K."/>
            <person name="Gandham S."/>
            <person name="Uppada J."/>
            <person name="Sasikala C."/>
            <person name="Venkata Ramana C."/>
        </authorList>
    </citation>
    <scope>NUCLEOTIDE SEQUENCE [LARGE SCALE GENOMIC DNA]</scope>
    <source>
        <strain evidence="2 3">JC619</strain>
    </source>
</reference>
<keyword evidence="1" id="KW-0472">Membrane</keyword>
<evidence type="ECO:0000313" key="3">
    <source>
        <dbReference type="Proteomes" id="UP000557204"/>
    </source>
</evidence>